<evidence type="ECO:0000256" key="1">
    <source>
        <dbReference type="SAM" id="MobiDB-lite"/>
    </source>
</evidence>
<name>A0A6J4MJP8_9BACT</name>
<feature type="compositionally biased region" description="Basic residues" evidence="1">
    <location>
        <begin position="27"/>
        <end position="42"/>
    </location>
</feature>
<gene>
    <name evidence="2" type="ORF">AVDCRST_MAG40-3380</name>
</gene>
<accession>A0A6J4MJP8</accession>
<organism evidence="2">
    <name type="scientific">uncultured Gemmatimonadaceae bacterium</name>
    <dbReference type="NCBI Taxonomy" id="246130"/>
    <lineage>
        <taxon>Bacteria</taxon>
        <taxon>Pseudomonadati</taxon>
        <taxon>Gemmatimonadota</taxon>
        <taxon>Gemmatimonadia</taxon>
        <taxon>Gemmatimonadales</taxon>
        <taxon>Gemmatimonadaceae</taxon>
        <taxon>environmental samples</taxon>
    </lineage>
</organism>
<feature type="non-terminal residue" evidence="2">
    <location>
        <position position="1"/>
    </location>
</feature>
<feature type="region of interest" description="Disordered" evidence="1">
    <location>
        <begin position="1"/>
        <end position="66"/>
    </location>
</feature>
<evidence type="ECO:0000313" key="2">
    <source>
        <dbReference type="EMBL" id="CAA9359409.1"/>
    </source>
</evidence>
<protein>
    <submittedName>
        <fullName evidence="2">Uncharacterized protein</fullName>
    </submittedName>
</protein>
<sequence length="66" mass="7053">CRPPARSPVSSPGSAPASPAPPCCWVRARRPARRSWWRRARPRPPPCRSGRGRPLPSGPPAPGAVP</sequence>
<dbReference type="EMBL" id="CADCTX010000935">
    <property type="protein sequence ID" value="CAA9359409.1"/>
    <property type="molecule type" value="Genomic_DNA"/>
</dbReference>
<feature type="compositionally biased region" description="Pro residues" evidence="1">
    <location>
        <begin position="56"/>
        <end position="66"/>
    </location>
</feature>
<feature type="non-terminal residue" evidence="2">
    <location>
        <position position="66"/>
    </location>
</feature>
<dbReference type="AlphaFoldDB" id="A0A6J4MJP8"/>
<proteinExistence type="predicted"/>
<feature type="compositionally biased region" description="Low complexity" evidence="1">
    <location>
        <begin position="7"/>
        <end position="17"/>
    </location>
</feature>
<reference evidence="2" key="1">
    <citation type="submission" date="2020-02" db="EMBL/GenBank/DDBJ databases">
        <authorList>
            <person name="Meier V. D."/>
        </authorList>
    </citation>
    <scope>NUCLEOTIDE SEQUENCE</scope>
    <source>
        <strain evidence="2">AVDCRST_MAG40</strain>
    </source>
</reference>